<protein>
    <submittedName>
        <fullName evidence="3">Uncharacterized protein LOC101499330</fullName>
    </submittedName>
</protein>
<feature type="transmembrane region" description="Helical" evidence="1">
    <location>
        <begin position="105"/>
        <end position="122"/>
    </location>
</feature>
<accession>A0A1S2XNK5</accession>
<keyword evidence="2" id="KW-1185">Reference proteome</keyword>
<dbReference type="PANTHER" id="PTHR33430">
    <property type="entry name" value="MATERNAL EFFECT EMBRYO ARREST PROTEIN"/>
    <property type="match status" value="1"/>
</dbReference>
<sequence>MAAMATFPRDHITALKGMIKISSLFTMTTTIFIGFLFTVHAPVTVSFSSPPCPSTNDPFYRDIMLFTLTSFGCFFSTTLLSLSLKQLMRFQNQTFQPILRQGMKLSVTGFVLGCSFLFYAFYNVLVGNVGRVERVPLRTLLTIIPLCFLVFGGLVVYVGVYVFVIKTTST</sequence>
<organism evidence="2 3">
    <name type="scientific">Cicer arietinum</name>
    <name type="common">Chickpea</name>
    <name type="synonym">Garbanzo</name>
    <dbReference type="NCBI Taxonomy" id="3827"/>
    <lineage>
        <taxon>Eukaryota</taxon>
        <taxon>Viridiplantae</taxon>
        <taxon>Streptophyta</taxon>
        <taxon>Embryophyta</taxon>
        <taxon>Tracheophyta</taxon>
        <taxon>Spermatophyta</taxon>
        <taxon>Magnoliopsida</taxon>
        <taxon>eudicotyledons</taxon>
        <taxon>Gunneridae</taxon>
        <taxon>Pentapetalae</taxon>
        <taxon>rosids</taxon>
        <taxon>fabids</taxon>
        <taxon>Fabales</taxon>
        <taxon>Fabaceae</taxon>
        <taxon>Papilionoideae</taxon>
        <taxon>50 kb inversion clade</taxon>
        <taxon>NPAAA clade</taxon>
        <taxon>Hologalegina</taxon>
        <taxon>IRL clade</taxon>
        <taxon>Cicereae</taxon>
        <taxon>Cicer</taxon>
    </lineage>
</organism>
<keyword evidence="1" id="KW-0472">Membrane</keyword>
<gene>
    <name evidence="3" type="primary">LOC101499330</name>
</gene>
<dbReference type="KEGG" id="cam:101499330"/>
<reference evidence="2" key="1">
    <citation type="journal article" date="2013" name="Nat. Biotechnol.">
        <title>Draft genome sequence of chickpea (Cicer arietinum) provides a resource for trait improvement.</title>
        <authorList>
            <person name="Varshney R.K."/>
            <person name="Song C."/>
            <person name="Saxena R.K."/>
            <person name="Azam S."/>
            <person name="Yu S."/>
            <person name="Sharpe A.G."/>
            <person name="Cannon S."/>
            <person name="Baek J."/>
            <person name="Rosen B.D."/>
            <person name="Tar'an B."/>
            <person name="Millan T."/>
            <person name="Zhang X."/>
            <person name="Ramsay L.D."/>
            <person name="Iwata A."/>
            <person name="Wang Y."/>
            <person name="Nelson W."/>
            <person name="Farmer A.D."/>
            <person name="Gaur P.M."/>
            <person name="Soderlund C."/>
            <person name="Penmetsa R.V."/>
            <person name="Xu C."/>
            <person name="Bharti A.K."/>
            <person name="He W."/>
            <person name="Winter P."/>
            <person name="Zhao S."/>
            <person name="Hane J.K."/>
            <person name="Carrasquilla-Garcia N."/>
            <person name="Condie J.A."/>
            <person name="Upadhyaya H.D."/>
            <person name="Luo M.C."/>
            <person name="Thudi M."/>
            <person name="Gowda C.L."/>
            <person name="Singh N.P."/>
            <person name="Lichtenzveig J."/>
            <person name="Gali K.K."/>
            <person name="Rubio J."/>
            <person name="Nadarajan N."/>
            <person name="Dolezel J."/>
            <person name="Bansal K.C."/>
            <person name="Xu X."/>
            <person name="Edwards D."/>
            <person name="Zhang G."/>
            <person name="Kahl G."/>
            <person name="Gil J."/>
            <person name="Singh K.B."/>
            <person name="Datta S.K."/>
            <person name="Jackson S.A."/>
            <person name="Wang J."/>
            <person name="Cook D.R."/>
        </authorList>
    </citation>
    <scope>NUCLEOTIDE SEQUENCE [LARGE SCALE GENOMIC DNA]</scope>
    <source>
        <strain evidence="2">cv. CDC Frontier</strain>
    </source>
</reference>
<dbReference type="RefSeq" id="XP_004491468.1">
    <property type="nucleotide sequence ID" value="XM_004491411.1"/>
</dbReference>
<proteinExistence type="predicted"/>
<feature type="transmembrane region" description="Helical" evidence="1">
    <location>
        <begin position="63"/>
        <end position="84"/>
    </location>
</feature>
<feature type="transmembrane region" description="Helical" evidence="1">
    <location>
        <begin position="142"/>
        <end position="164"/>
    </location>
</feature>
<evidence type="ECO:0000256" key="1">
    <source>
        <dbReference type="SAM" id="Phobius"/>
    </source>
</evidence>
<keyword evidence="1" id="KW-0812">Transmembrane</keyword>
<dbReference type="STRING" id="3827.A0A1S2XNK5"/>
<dbReference type="Proteomes" id="UP000087171">
    <property type="component" value="Chromosome Ca2"/>
</dbReference>
<dbReference type="PaxDb" id="3827-XP_004491468.1"/>
<evidence type="ECO:0000313" key="3">
    <source>
        <dbReference type="RefSeq" id="XP_004491468.1"/>
    </source>
</evidence>
<dbReference type="GeneID" id="101499330"/>
<dbReference type="PANTHER" id="PTHR33430:SF7">
    <property type="entry name" value="OS07G0240400 PROTEIN"/>
    <property type="match status" value="1"/>
</dbReference>
<feature type="transmembrane region" description="Helical" evidence="1">
    <location>
        <begin position="21"/>
        <end position="43"/>
    </location>
</feature>
<keyword evidence="1" id="KW-1133">Transmembrane helix</keyword>
<reference evidence="3" key="2">
    <citation type="submission" date="2025-08" db="UniProtKB">
        <authorList>
            <consortium name="RefSeq"/>
        </authorList>
    </citation>
    <scope>IDENTIFICATION</scope>
    <source>
        <tissue evidence="3">Etiolated seedlings</tissue>
    </source>
</reference>
<name>A0A1S2XNK5_CICAR</name>
<evidence type="ECO:0000313" key="2">
    <source>
        <dbReference type="Proteomes" id="UP000087171"/>
    </source>
</evidence>
<dbReference type="AlphaFoldDB" id="A0A1S2XNK5"/>